<dbReference type="Pfam" id="PF11739">
    <property type="entry name" value="YdbH-like"/>
    <property type="match status" value="1"/>
</dbReference>
<dbReference type="RefSeq" id="WP_189583948.1">
    <property type="nucleotide sequence ID" value="NZ_BMYV01000002.1"/>
</dbReference>
<sequence>MLILLAVACVAGWAWTQRYSLMEDLVIETLAESGFEAKLDITSVTSTDATIRNIRLNRDGKEVLRASELRAKYVWPDIRDGVLERLELEELTLQLTLGEDWKPSDAWLVKLLDDAQNTDGAKDAPSRFPKNGVQVSNGTLALNSPLGEATLYIDATVPAADQFDAEITLAPSALSYGGFRAEGAGFATLNRNGPTFTIEGQTQTAVLSNADIQIEDATLRLNGTANLDELTYRGEIAINGDKIASTLFAADAVDLTWDGDISRNPGLTATGQWNLTTKAARTPRPARADELAETLSLATALRVVPVTEHYAPTLVKTVREFLVGSDLAGTGQLTYGPSGFTVTTDTPVSVTTPRNRLTLTPRAETPLYIFDRAEQKITVGLDAGFTRPASLKLTNIQLEASSPNGIKLDGISQFSTRLSTTENWRVTGVNQRPVRLGPIRAELNYRGAESPRRLAINTNLSFDGGLPGGYVEDLALRGRLDVALHENRQVIDFTPNPNARVTFARMETPTAWIIEDAEFSLPATRSLFVKRPDVGLLNARLGQAEFTFTQPETQTSSAQRLELQAEALSLEGSIFGAGRQNWDAIITNATYQSETLPAAGTKAAAASAHLTAKIMPDVPVELTLDSPNISAQTPLVNIMNMTVDLTGTPLVYEVAHRNGSIKLIGTEFAETAKAAGLVQFPADGVVNFADGRFTGQTNLRIAKANDAKVIVDYAYQNGVGEAAILIPSVNFTNNGLQPQALFPSLRGKIASVEGEAQARLKIGFADGALTHSSGVVDVLDINLGTAPGPIEGLNTSVTFSSLLPMETDGPQTLTMRRFNPGLELEDGTVTYRLLPTGVGVDFAEWPIGNGALSLDPFTWLYAAEENRVTMRVKDVSLGDFLKNIGDSKIEATGTVVGTFPIIIRGVEVLVDGGRLSVPEGGVLRVDPGPSVPIYSQDEAIAVLREKRASEYANLARDALREFRYRELSAAIDGPLDGELEIGLNFDGANDRVLNAQPFRFDISVAGELFNIARSFNSNAQVKSEILRQNGALPQGILVDGEAIP</sequence>
<name>A0A918KK23_9PROT</name>
<gene>
    <name evidence="1" type="ORF">GCM10011309_15550</name>
</gene>
<dbReference type="Proteomes" id="UP000600865">
    <property type="component" value="Unassembled WGS sequence"/>
</dbReference>
<proteinExistence type="predicted"/>
<comment type="caution">
    <text evidence="1">The sequence shown here is derived from an EMBL/GenBank/DDBJ whole genome shotgun (WGS) entry which is preliminary data.</text>
</comment>
<accession>A0A918KK23</accession>
<dbReference type="AlphaFoldDB" id="A0A918KK23"/>
<evidence type="ECO:0000313" key="2">
    <source>
        <dbReference type="Proteomes" id="UP000600865"/>
    </source>
</evidence>
<evidence type="ECO:0000313" key="1">
    <source>
        <dbReference type="EMBL" id="GGX66823.1"/>
    </source>
</evidence>
<reference evidence="1 2" key="1">
    <citation type="journal article" date="2014" name="Int. J. Syst. Evol. Microbiol.">
        <title>Complete genome sequence of Corynebacterium casei LMG S-19264T (=DSM 44701T), isolated from a smear-ripened cheese.</title>
        <authorList>
            <consortium name="US DOE Joint Genome Institute (JGI-PGF)"/>
            <person name="Walter F."/>
            <person name="Albersmeier A."/>
            <person name="Kalinowski J."/>
            <person name="Ruckert C."/>
        </authorList>
    </citation>
    <scope>NUCLEOTIDE SEQUENCE [LARGE SCALE GENOMIC DNA]</scope>
    <source>
        <strain evidence="1 2">KCTC 23968</strain>
    </source>
</reference>
<dbReference type="InterPro" id="IPR021730">
    <property type="entry name" value="YdbH"/>
</dbReference>
<dbReference type="EMBL" id="BMYV01000002">
    <property type="protein sequence ID" value="GGX66823.1"/>
    <property type="molecule type" value="Genomic_DNA"/>
</dbReference>
<keyword evidence="2" id="KW-1185">Reference proteome</keyword>
<evidence type="ECO:0008006" key="3">
    <source>
        <dbReference type="Google" id="ProtNLM"/>
    </source>
</evidence>
<protein>
    <recommendedName>
        <fullName evidence="3">Dicarboxylate transport domain-containing protein</fullName>
    </recommendedName>
</protein>
<organism evidence="1 2">
    <name type="scientific">Litorimonas cladophorae</name>
    <dbReference type="NCBI Taxonomy" id="1220491"/>
    <lineage>
        <taxon>Bacteria</taxon>
        <taxon>Pseudomonadati</taxon>
        <taxon>Pseudomonadota</taxon>
        <taxon>Alphaproteobacteria</taxon>
        <taxon>Maricaulales</taxon>
        <taxon>Robiginitomaculaceae</taxon>
    </lineage>
</organism>